<name>A0A4P2PTR0_SORCE</name>
<gene>
    <name evidence="1" type="ORF">SOCEGT47_002280</name>
</gene>
<organism evidence="1 2">
    <name type="scientific">Sorangium cellulosum</name>
    <name type="common">Polyangium cellulosum</name>
    <dbReference type="NCBI Taxonomy" id="56"/>
    <lineage>
        <taxon>Bacteria</taxon>
        <taxon>Pseudomonadati</taxon>
        <taxon>Myxococcota</taxon>
        <taxon>Polyangia</taxon>
        <taxon>Polyangiales</taxon>
        <taxon>Polyangiaceae</taxon>
        <taxon>Sorangium</taxon>
    </lineage>
</organism>
<proteinExistence type="predicted"/>
<protein>
    <submittedName>
        <fullName evidence="1">Uncharacterized protein</fullName>
    </submittedName>
</protein>
<dbReference type="Proteomes" id="UP000295781">
    <property type="component" value="Chromosome"/>
</dbReference>
<dbReference type="AlphaFoldDB" id="A0A4P2PTR0"/>
<accession>A0A4P2PTR0</accession>
<dbReference type="RefSeq" id="WP_129344486.1">
    <property type="nucleotide sequence ID" value="NZ_CP012670.1"/>
</dbReference>
<sequence length="163" mass="17924">MRDAIKQLAESRSECTTRQTWYSALFSYNYPNSSETLRTVLDLLITARNEKTTQLQDTGLDPAVRARLQDEVSPLIHAHLPDPIVSEKGAIGIKAESVYQFYECDAGRAAVVFVSEILTAVTTELTHTGSIGYPLTTVLASAVGVHSRFLQASKKQVLDDLPI</sequence>
<reference evidence="1 2" key="1">
    <citation type="submission" date="2015-09" db="EMBL/GenBank/DDBJ databases">
        <title>Sorangium comparison.</title>
        <authorList>
            <person name="Zaburannyi N."/>
            <person name="Bunk B."/>
            <person name="Overmann J."/>
            <person name="Mueller R."/>
        </authorList>
    </citation>
    <scope>NUCLEOTIDE SEQUENCE [LARGE SCALE GENOMIC DNA]</scope>
    <source>
        <strain evidence="1 2">So ceGT47</strain>
    </source>
</reference>
<evidence type="ECO:0000313" key="2">
    <source>
        <dbReference type="Proteomes" id="UP000295781"/>
    </source>
</evidence>
<dbReference type="EMBL" id="CP012670">
    <property type="protein sequence ID" value="AUX19776.1"/>
    <property type="molecule type" value="Genomic_DNA"/>
</dbReference>
<evidence type="ECO:0000313" key="1">
    <source>
        <dbReference type="EMBL" id="AUX19776.1"/>
    </source>
</evidence>